<keyword evidence="4" id="KW-1185">Reference proteome</keyword>
<dbReference type="InterPro" id="IPR035068">
    <property type="entry name" value="TldD/PmbA_N"/>
</dbReference>
<dbReference type="PANTHER" id="PTHR43421:SF1">
    <property type="entry name" value="METALLOPROTEASE PMBA"/>
    <property type="match status" value="1"/>
</dbReference>
<sequence length="449" mass="49048">MSYCDDILRKSKVLHLDECEVVSIQKKIITVRITDSEIAEVKQNQEESVAVRVIDKKKIISGSTSSNGKNFLEKVLEATPYTVPKNFWKTLPFPSRYATINKTHDLRLENMSGTSALDIANEMINSALHKDITRISGSLNIVSEKFHVMNTNGVDCSDNSTFISGTINTDSETGDAPVSGIGSICARTLDGFSSQRVGSDAKEMCTSSIGPKKIEPDEYEIIFEPYAFGELLAFVFSSNFSLKTYSEKRSCFTNKLGDSISSESFTLKDDPHSPDGIGSKPFDDEGNPTLSQDLIKSGILSGLFSDSFEAFKNGTGSSANAARPGSPMGRQANPIPITLPHNLKVLNGDFTKNDIIKDTKKGLLIGRLWYTYPVNPERGDFSCTARSGIKIIENGKTSPGKSVRIVHNLKTLLENISAVGNDSKNILQWSSLPSITPTVRVNNIRATPL</sequence>
<dbReference type="EMBL" id="LN890280">
    <property type="protein sequence ID" value="CUR51435.1"/>
    <property type="molecule type" value="Genomic_DNA"/>
</dbReference>
<dbReference type="Gene3D" id="3.30.2290.10">
    <property type="entry name" value="PmbA/TldD superfamily"/>
    <property type="match status" value="1"/>
</dbReference>
<evidence type="ECO:0000313" key="3">
    <source>
        <dbReference type="EMBL" id="CUR51435.1"/>
    </source>
</evidence>
<protein>
    <submittedName>
        <fullName evidence="3">Peptidase U62 modulator of DNA gyrase</fullName>
    </submittedName>
</protein>
<accession>A0A128A253</accession>
<dbReference type="Pfam" id="PF19289">
    <property type="entry name" value="PmbA_TldD_3rd"/>
    <property type="match status" value="1"/>
</dbReference>
<dbReference type="GO" id="GO:0006508">
    <property type="term" value="P:proteolysis"/>
    <property type="evidence" value="ECO:0007669"/>
    <property type="project" value="InterPro"/>
</dbReference>
<evidence type="ECO:0000313" key="4">
    <source>
        <dbReference type="Proteomes" id="UP000196239"/>
    </source>
</evidence>
<dbReference type="SUPFAM" id="SSF111283">
    <property type="entry name" value="Putative modulator of DNA gyrase, PmbA/TldD"/>
    <property type="match status" value="1"/>
</dbReference>
<feature type="region of interest" description="Disordered" evidence="1">
    <location>
        <begin position="263"/>
        <end position="288"/>
    </location>
</feature>
<dbReference type="GO" id="GO:0008237">
    <property type="term" value="F:metallopeptidase activity"/>
    <property type="evidence" value="ECO:0007669"/>
    <property type="project" value="InterPro"/>
</dbReference>
<dbReference type="AlphaFoldDB" id="A0A128A253"/>
<organism evidence="3 4">
    <name type="scientific">Nitrosotalea devaniterrae</name>
    <dbReference type="NCBI Taxonomy" id="1078905"/>
    <lineage>
        <taxon>Archaea</taxon>
        <taxon>Nitrososphaerota</taxon>
        <taxon>Nitrososphaeria</taxon>
        <taxon>Nitrosotaleales</taxon>
        <taxon>Nitrosotaleaceae</taxon>
        <taxon>Nitrosotalea</taxon>
    </lineage>
</organism>
<name>A0A128A253_9ARCH</name>
<dbReference type="InterPro" id="IPR047657">
    <property type="entry name" value="PmbA"/>
</dbReference>
<feature type="domain" description="Metalloprotease TldD/E C-terminal" evidence="2">
    <location>
        <begin position="217"/>
        <end position="445"/>
    </location>
</feature>
<reference evidence="4" key="1">
    <citation type="submission" date="2015-10" db="EMBL/GenBank/DDBJ databases">
        <authorList>
            <person name="Lehtovirta-Morley L.E."/>
            <person name="Vieille C."/>
        </authorList>
    </citation>
    <scope>NUCLEOTIDE SEQUENCE [LARGE SCALE GENOMIC DNA]</scope>
</reference>
<dbReference type="InterPro" id="IPR036059">
    <property type="entry name" value="TldD/PmbA_sf"/>
</dbReference>
<gene>
    <name evidence="3" type="ORF">NDEV_0670</name>
</gene>
<proteinExistence type="predicted"/>
<dbReference type="Proteomes" id="UP000196239">
    <property type="component" value="Chromosome 1"/>
</dbReference>
<evidence type="ECO:0000256" key="1">
    <source>
        <dbReference type="SAM" id="MobiDB-lite"/>
    </source>
</evidence>
<dbReference type="PANTHER" id="PTHR43421">
    <property type="entry name" value="METALLOPROTEASE PMBA"/>
    <property type="match status" value="1"/>
</dbReference>
<dbReference type="InterPro" id="IPR045569">
    <property type="entry name" value="Metalloprtase-TldD/E_C"/>
</dbReference>
<dbReference type="GO" id="GO:0005829">
    <property type="term" value="C:cytosol"/>
    <property type="evidence" value="ECO:0007669"/>
    <property type="project" value="TreeGrafter"/>
</dbReference>
<evidence type="ECO:0000259" key="2">
    <source>
        <dbReference type="Pfam" id="PF19289"/>
    </source>
</evidence>
<dbReference type="KEGG" id="ndv:NDEV_0670"/>